<name>A0AAW2VXE2_9LAMI</name>
<dbReference type="Gene3D" id="3.10.10.10">
    <property type="entry name" value="HIV Type 1 Reverse Transcriptase, subunit A, domain 1"/>
    <property type="match status" value="1"/>
</dbReference>
<dbReference type="PANTHER" id="PTHR24559:SF444">
    <property type="entry name" value="REVERSE TRANSCRIPTASE DOMAIN-CONTAINING PROTEIN"/>
    <property type="match status" value="1"/>
</dbReference>
<organism evidence="2">
    <name type="scientific">Sesamum latifolium</name>
    <dbReference type="NCBI Taxonomy" id="2727402"/>
    <lineage>
        <taxon>Eukaryota</taxon>
        <taxon>Viridiplantae</taxon>
        <taxon>Streptophyta</taxon>
        <taxon>Embryophyta</taxon>
        <taxon>Tracheophyta</taxon>
        <taxon>Spermatophyta</taxon>
        <taxon>Magnoliopsida</taxon>
        <taxon>eudicotyledons</taxon>
        <taxon>Gunneridae</taxon>
        <taxon>Pentapetalae</taxon>
        <taxon>asterids</taxon>
        <taxon>lamiids</taxon>
        <taxon>Lamiales</taxon>
        <taxon>Pedaliaceae</taxon>
        <taxon>Sesamum</taxon>
    </lineage>
</organism>
<dbReference type="Gene3D" id="3.30.70.270">
    <property type="match status" value="1"/>
</dbReference>
<protein>
    <recommendedName>
        <fullName evidence="1">Reverse transcriptase domain-containing protein</fullName>
    </recommendedName>
</protein>
<dbReference type="SUPFAM" id="SSF56672">
    <property type="entry name" value="DNA/RNA polymerases"/>
    <property type="match status" value="1"/>
</dbReference>
<dbReference type="InterPro" id="IPR043128">
    <property type="entry name" value="Rev_trsase/Diguanyl_cyclase"/>
</dbReference>
<accession>A0AAW2VXE2</accession>
<dbReference type="InterPro" id="IPR000477">
    <property type="entry name" value="RT_dom"/>
</dbReference>
<dbReference type="PANTHER" id="PTHR24559">
    <property type="entry name" value="TRANSPOSON TY3-I GAG-POL POLYPROTEIN"/>
    <property type="match status" value="1"/>
</dbReference>
<comment type="caution">
    <text evidence="2">The sequence shown here is derived from an EMBL/GenBank/DDBJ whole genome shotgun (WGS) entry which is preliminary data.</text>
</comment>
<reference evidence="2" key="1">
    <citation type="submission" date="2020-06" db="EMBL/GenBank/DDBJ databases">
        <authorList>
            <person name="Li T."/>
            <person name="Hu X."/>
            <person name="Zhang T."/>
            <person name="Song X."/>
            <person name="Zhang H."/>
            <person name="Dai N."/>
            <person name="Sheng W."/>
            <person name="Hou X."/>
            <person name="Wei L."/>
        </authorList>
    </citation>
    <scope>NUCLEOTIDE SEQUENCE</scope>
    <source>
        <strain evidence="2">KEN1</strain>
        <tissue evidence="2">Leaf</tissue>
    </source>
</reference>
<sequence length="175" mass="19665">MKIKFLVIGGVGEAQADILQARKCYVEAIKRGKKRVLDEASGEENPSKQGKDPVPELECKEEAPVTVQPDEKLLTVELIPSEKWRMCIDSRDLNKACPKDYYPLSMIDQLVDSTSGCELLSMMDASQGYYQIMLAPEDHKRVSFITSDDTFCYIAMPFGLKNAGATYQRLVDNIF</sequence>
<dbReference type="AlphaFoldDB" id="A0AAW2VXE2"/>
<dbReference type="EMBL" id="JACGWN010000009">
    <property type="protein sequence ID" value="KAL0434232.1"/>
    <property type="molecule type" value="Genomic_DNA"/>
</dbReference>
<reference evidence="2" key="2">
    <citation type="journal article" date="2024" name="Plant">
        <title>Genomic evolution and insights into agronomic trait innovations of Sesamum species.</title>
        <authorList>
            <person name="Miao H."/>
            <person name="Wang L."/>
            <person name="Qu L."/>
            <person name="Liu H."/>
            <person name="Sun Y."/>
            <person name="Le M."/>
            <person name="Wang Q."/>
            <person name="Wei S."/>
            <person name="Zheng Y."/>
            <person name="Lin W."/>
            <person name="Duan Y."/>
            <person name="Cao H."/>
            <person name="Xiong S."/>
            <person name="Wang X."/>
            <person name="Wei L."/>
            <person name="Li C."/>
            <person name="Ma Q."/>
            <person name="Ju M."/>
            <person name="Zhao R."/>
            <person name="Li G."/>
            <person name="Mu C."/>
            <person name="Tian Q."/>
            <person name="Mei H."/>
            <person name="Zhang T."/>
            <person name="Gao T."/>
            <person name="Zhang H."/>
        </authorList>
    </citation>
    <scope>NUCLEOTIDE SEQUENCE</scope>
    <source>
        <strain evidence="2">KEN1</strain>
    </source>
</reference>
<feature type="domain" description="Reverse transcriptase" evidence="1">
    <location>
        <begin position="82"/>
        <end position="175"/>
    </location>
</feature>
<dbReference type="Pfam" id="PF00078">
    <property type="entry name" value="RVT_1"/>
    <property type="match status" value="1"/>
</dbReference>
<proteinExistence type="predicted"/>
<evidence type="ECO:0000259" key="1">
    <source>
        <dbReference type="Pfam" id="PF00078"/>
    </source>
</evidence>
<gene>
    <name evidence="2" type="ORF">Slati_2757500</name>
</gene>
<dbReference type="CDD" id="cd01647">
    <property type="entry name" value="RT_LTR"/>
    <property type="match status" value="1"/>
</dbReference>
<evidence type="ECO:0000313" key="2">
    <source>
        <dbReference type="EMBL" id="KAL0434232.1"/>
    </source>
</evidence>
<dbReference type="InterPro" id="IPR053134">
    <property type="entry name" value="RNA-dir_DNA_polymerase"/>
</dbReference>
<dbReference type="InterPro" id="IPR043502">
    <property type="entry name" value="DNA/RNA_pol_sf"/>
</dbReference>